<gene>
    <name evidence="6" type="primary">mqnE</name>
    <name evidence="10" type="ORF">SAMN04488054_10993</name>
</gene>
<keyword evidence="2 6" id="KW-0949">S-adenosyl-L-methionine</keyword>
<comment type="function">
    <text evidence="6">Radical SAM enzyme that catalyzes the addition of the adenosyl radical to the double bond of 3-[(1-carboxyvinyl)oxy]benzoate, leading to aminodeoxyfutalosine (AFL), a key intermediate in the formation of menaquinone (MK, vitamin K2) from chorismate.</text>
</comment>
<dbReference type="Gene3D" id="3.20.20.70">
    <property type="entry name" value="Aldolase class I"/>
    <property type="match status" value="1"/>
</dbReference>
<comment type="catalytic activity">
    <reaction evidence="6">
        <text>3-[(1-carboxyvinyl)-oxy]benzoate + S-adenosyl-L-methionine + H2O = 6-amino-6-deoxyfutalosine + hydrogencarbonate + L-methionine + H(+)</text>
        <dbReference type="Rhea" id="RHEA:33075"/>
        <dbReference type="ChEBI" id="CHEBI:15377"/>
        <dbReference type="ChEBI" id="CHEBI:15378"/>
        <dbReference type="ChEBI" id="CHEBI:17544"/>
        <dbReference type="ChEBI" id="CHEBI:57844"/>
        <dbReference type="ChEBI" id="CHEBI:59789"/>
        <dbReference type="ChEBI" id="CHEBI:64286"/>
        <dbReference type="ChEBI" id="CHEBI:76981"/>
        <dbReference type="EC" id="2.5.1.120"/>
    </reaction>
</comment>
<feature type="binding site" evidence="6 7">
    <location>
        <position position="74"/>
    </location>
    <ligand>
        <name>[4Fe-4S] cluster</name>
        <dbReference type="ChEBI" id="CHEBI:49883"/>
        <note>4Fe-4S-S-AdoMet</note>
    </ligand>
</feature>
<dbReference type="SFLD" id="SFLDG01389">
    <property type="entry name" value="menaquinone_synthsis_involved"/>
    <property type="match status" value="1"/>
</dbReference>
<sequence>MKEAAHIKLIPDQIQDVAEKVHAGKRLSFEDGMFLMTSPDLLNIGSLADSVRRKWNENHVYFIQNTHLNYTNVCYLDCKLCAFGVKPENSSSYSLSLKQLEEKFMDLRGKGFTELHIVGGVNPRLPFSYYEDMLALAKKHNPGIHIQAFTAVEIHYLAKVSRIPEEEVLQRLQAAGLGSILGGGAEIFDPEIRGIISGHKTDAGHWFHIHRTAHQLGMPSNASILYGHIEKPEHVVDHFLRLRALQDETNGFHAFFGFAFQPENTTLAGEFNIHQTSTGWYDLKILAVARLMLDNFPHIRAFWMLIGKKLAQISLQFGVDDLDGTVMEEQIVHAAGNQSSHMVPKQWFIDMIKESGNIPAERDTLYRILQTY</sequence>
<dbReference type="NCBIfam" id="TIGR00423">
    <property type="entry name" value="CofH family radical SAM protein"/>
    <property type="match status" value="1"/>
</dbReference>
<evidence type="ECO:0000256" key="3">
    <source>
        <dbReference type="ARBA" id="ARBA00022723"/>
    </source>
</evidence>
<dbReference type="GO" id="GO:0051539">
    <property type="term" value="F:4 iron, 4 sulfur cluster binding"/>
    <property type="evidence" value="ECO:0007669"/>
    <property type="project" value="UniProtKB-KW"/>
</dbReference>
<dbReference type="InterPro" id="IPR007197">
    <property type="entry name" value="rSAM"/>
</dbReference>
<dbReference type="AlphaFoldDB" id="A0A1I4M014"/>
<dbReference type="InterPro" id="IPR020050">
    <property type="entry name" value="FO_synthase_su2"/>
</dbReference>
<accession>A0A1I4M014</accession>
<name>A0A1I4M014_9BACI</name>
<evidence type="ECO:0000313" key="10">
    <source>
        <dbReference type="EMBL" id="SFL96443.1"/>
    </source>
</evidence>
<evidence type="ECO:0000256" key="2">
    <source>
        <dbReference type="ARBA" id="ARBA00022691"/>
    </source>
</evidence>
<keyword evidence="5 6" id="KW-0411">Iron-sulfur</keyword>
<comment type="pathway">
    <text evidence="6">Quinol/quinone metabolism; menaquinone biosynthesis.</text>
</comment>
<keyword evidence="6" id="KW-0474">Menaquinone biosynthesis</keyword>
<dbReference type="GO" id="GO:0044689">
    <property type="term" value="F:7,8-didemethyl-8-hydroxy-5-deazariboflavin synthase activity"/>
    <property type="evidence" value="ECO:0007669"/>
    <property type="project" value="TreeGrafter"/>
</dbReference>
<dbReference type="OrthoDB" id="9802027at2"/>
<dbReference type="STRING" id="266892.SAMN04488054_10993"/>
<dbReference type="NCBIfam" id="TIGR03700">
    <property type="entry name" value="mena_SCO4494"/>
    <property type="match status" value="1"/>
</dbReference>
<evidence type="ECO:0000256" key="1">
    <source>
        <dbReference type="ARBA" id="ARBA00022485"/>
    </source>
</evidence>
<dbReference type="SFLD" id="SFLDG01064">
    <property type="entry name" value="F420__menaquinone_cofactor_bio"/>
    <property type="match status" value="1"/>
</dbReference>
<dbReference type="EMBL" id="FOTY01000009">
    <property type="protein sequence ID" value="SFL96443.1"/>
    <property type="molecule type" value="Genomic_DNA"/>
</dbReference>
<dbReference type="GO" id="GO:0009234">
    <property type="term" value="P:menaquinone biosynthetic process"/>
    <property type="evidence" value="ECO:0007669"/>
    <property type="project" value="UniProtKB-UniRule"/>
</dbReference>
<dbReference type="Pfam" id="PF19288">
    <property type="entry name" value="CofH_C"/>
    <property type="match status" value="1"/>
</dbReference>
<evidence type="ECO:0000256" key="6">
    <source>
        <dbReference type="HAMAP-Rule" id="MF_00993"/>
    </source>
</evidence>
<reference evidence="10 11" key="1">
    <citation type="submission" date="2016-10" db="EMBL/GenBank/DDBJ databases">
        <authorList>
            <person name="de Groot N.N."/>
        </authorList>
    </citation>
    <scope>NUCLEOTIDE SEQUENCE [LARGE SCALE GENOMIC DNA]</scope>
    <source>
        <strain evidence="10 11">CGMCC 1.6134</strain>
    </source>
</reference>
<feature type="binding site" evidence="8">
    <location>
        <position position="186"/>
    </location>
    <ligand>
        <name>S-adenosyl-L-methionine</name>
        <dbReference type="ChEBI" id="CHEBI:59789"/>
    </ligand>
</feature>
<dbReference type="PIRSF" id="PIRSF004762">
    <property type="entry name" value="CHP00423"/>
    <property type="match status" value="1"/>
</dbReference>
<evidence type="ECO:0000256" key="7">
    <source>
        <dbReference type="PIRSR" id="PIRSR004762-1"/>
    </source>
</evidence>
<dbReference type="InterPro" id="IPR045567">
    <property type="entry name" value="CofH/MnqC-like_C"/>
</dbReference>
<dbReference type="PROSITE" id="PS51918">
    <property type="entry name" value="RADICAL_SAM"/>
    <property type="match status" value="1"/>
</dbReference>
<dbReference type="SUPFAM" id="SSF102114">
    <property type="entry name" value="Radical SAM enzymes"/>
    <property type="match status" value="1"/>
</dbReference>
<dbReference type="GO" id="GO:0102573">
    <property type="term" value="F:aminodeoxyfutalosine synthase activity"/>
    <property type="evidence" value="ECO:0007669"/>
    <property type="project" value="UniProtKB-EC"/>
</dbReference>
<dbReference type="SFLD" id="SFLDF00343">
    <property type="entry name" value="aminofutalosine_synthase_(mqnE"/>
    <property type="match status" value="1"/>
</dbReference>
<evidence type="ECO:0000313" key="11">
    <source>
        <dbReference type="Proteomes" id="UP000199668"/>
    </source>
</evidence>
<dbReference type="InterPro" id="IPR013785">
    <property type="entry name" value="Aldolase_TIM"/>
</dbReference>
<dbReference type="InterPro" id="IPR034405">
    <property type="entry name" value="F420"/>
</dbReference>
<dbReference type="Pfam" id="PF04055">
    <property type="entry name" value="Radical_SAM"/>
    <property type="match status" value="1"/>
</dbReference>
<keyword evidence="3 6" id="KW-0479">Metal-binding</keyword>
<keyword evidence="6" id="KW-0808">Transferase</keyword>
<dbReference type="Proteomes" id="UP000199668">
    <property type="component" value="Unassembled WGS sequence"/>
</dbReference>
<comment type="cofactor">
    <cofactor evidence="6 7">
        <name>[4Fe-4S] cluster</name>
        <dbReference type="ChEBI" id="CHEBI:49883"/>
    </cofactor>
    <text evidence="6 7">Binds 1 [4Fe-4S] cluster. The cluster is coordinated with 3 cysteines and an exchangeable S-adenosyl-L-methionine.</text>
</comment>
<dbReference type="InterPro" id="IPR022432">
    <property type="entry name" value="MqnE"/>
</dbReference>
<evidence type="ECO:0000259" key="9">
    <source>
        <dbReference type="PROSITE" id="PS51918"/>
    </source>
</evidence>
<dbReference type="PANTHER" id="PTHR43076:SF7">
    <property type="entry name" value="AMINODEOXYFUTALOSINE SYNTHASE"/>
    <property type="match status" value="1"/>
</dbReference>
<keyword evidence="4 6" id="KW-0408">Iron</keyword>
<feature type="binding site" evidence="6 7">
    <location>
        <position position="78"/>
    </location>
    <ligand>
        <name>[4Fe-4S] cluster</name>
        <dbReference type="ChEBI" id="CHEBI:49883"/>
        <note>4Fe-4S-S-AdoMet</note>
    </ligand>
</feature>
<evidence type="ECO:0000256" key="4">
    <source>
        <dbReference type="ARBA" id="ARBA00023004"/>
    </source>
</evidence>
<keyword evidence="11" id="KW-1185">Reference proteome</keyword>
<evidence type="ECO:0000256" key="8">
    <source>
        <dbReference type="PIRSR" id="PIRSR004762-2"/>
    </source>
</evidence>
<dbReference type="SFLD" id="SFLDS00029">
    <property type="entry name" value="Radical_SAM"/>
    <property type="match status" value="1"/>
</dbReference>
<feature type="domain" description="Radical SAM core" evidence="9">
    <location>
        <begin position="60"/>
        <end position="305"/>
    </location>
</feature>
<dbReference type="UniPathway" id="UPA00079"/>
<proteinExistence type="inferred from homology"/>
<dbReference type="PANTHER" id="PTHR43076">
    <property type="entry name" value="FO SYNTHASE (COFH)"/>
    <property type="match status" value="1"/>
</dbReference>
<comment type="similarity">
    <text evidence="6">Belongs to the radical SAM superfamily. MqnE family.</text>
</comment>
<dbReference type="EC" id="2.5.1.120" evidence="6"/>
<dbReference type="GO" id="GO:0005506">
    <property type="term" value="F:iron ion binding"/>
    <property type="evidence" value="ECO:0007669"/>
    <property type="project" value="UniProtKB-UniRule"/>
</dbReference>
<feature type="binding site" evidence="6 7">
    <location>
        <position position="81"/>
    </location>
    <ligand>
        <name>[4Fe-4S] cluster</name>
        <dbReference type="ChEBI" id="CHEBI:49883"/>
        <note>4Fe-4S-S-AdoMet</note>
    </ligand>
</feature>
<dbReference type="InterPro" id="IPR058240">
    <property type="entry name" value="rSAM_sf"/>
</dbReference>
<dbReference type="SFLD" id="SFLDF00342">
    <property type="entry name" value="cyclic_dehypoxanthine_futalosi"/>
    <property type="match status" value="1"/>
</dbReference>
<protein>
    <recommendedName>
        <fullName evidence="6">Aminodeoxyfutalosine synthase</fullName>
        <shortName evidence="6">AFL synthase</shortName>
        <shortName evidence="6">Aminofutalosine synthase</shortName>
        <ecNumber evidence="6">2.5.1.120</ecNumber>
    </recommendedName>
    <alternativeName>
        <fullName evidence="6">Menaquinone biosynthetic enzyme MqnE</fullName>
    </alternativeName>
</protein>
<dbReference type="HAMAP" id="MF_00993">
    <property type="entry name" value="MqnE"/>
    <property type="match status" value="1"/>
</dbReference>
<evidence type="ECO:0000256" key="5">
    <source>
        <dbReference type="ARBA" id="ARBA00023014"/>
    </source>
</evidence>
<organism evidence="10 11">
    <name type="scientific">Salibacterium qingdaonense</name>
    <dbReference type="NCBI Taxonomy" id="266892"/>
    <lineage>
        <taxon>Bacteria</taxon>
        <taxon>Bacillati</taxon>
        <taxon>Bacillota</taxon>
        <taxon>Bacilli</taxon>
        <taxon>Bacillales</taxon>
        <taxon>Bacillaceae</taxon>
    </lineage>
</organism>
<dbReference type="RefSeq" id="WP_090926768.1">
    <property type="nucleotide sequence ID" value="NZ_FOTY01000009.1"/>
</dbReference>
<keyword evidence="1 6" id="KW-0004">4Fe-4S</keyword>